<dbReference type="InterPro" id="IPR004114">
    <property type="entry name" value="THUMP_dom"/>
</dbReference>
<dbReference type="EMBL" id="CP013695">
    <property type="protein sequence ID" value="ALU32345.1"/>
    <property type="molecule type" value="Genomic_DNA"/>
</dbReference>
<dbReference type="GO" id="GO:0052837">
    <property type="term" value="P:thiazole biosynthetic process"/>
    <property type="evidence" value="ECO:0007669"/>
    <property type="project" value="TreeGrafter"/>
</dbReference>
<dbReference type="InterPro" id="IPR054173">
    <property type="entry name" value="ThiI_fer"/>
</dbReference>
<evidence type="ECO:0000313" key="12">
    <source>
        <dbReference type="Proteomes" id="UP000060043"/>
    </source>
</evidence>
<evidence type="ECO:0000256" key="3">
    <source>
        <dbReference type="ARBA" id="ARBA00022679"/>
    </source>
</evidence>
<dbReference type="SUPFAM" id="SSF143437">
    <property type="entry name" value="THUMP domain-like"/>
    <property type="match status" value="1"/>
</dbReference>
<evidence type="ECO:0000256" key="2">
    <source>
        <dbReference type="ARBA" id="ARBA00022555"/>
    </source>
</evidence>
<feature type="binding site" evidence="8">
    <location>
        <position position="274"/>
    </location>
    <ligand>
        <name>ATP</name>
        <dbReference type="ChEBI" id="CHEBI:30616"/>
    </ligand>
</feature>
<dbReference type="GO" id="GO:0000049">
    <property type="term" value="F:tRNA binding"/>
    <property type="evidence" value="ECO:0007669"/>
    <property type="project" value="UniProtKB-UniRule"/>
</dbReference>
<keyword evidence="5 8" id="KW-0067">ATP-binding</keyword>
<dbReference type="PANTHER" id="PTHR43209:SF1">
    <property type="entry name" value="TRNA SULFURTRANSFERASE"/>
    <property type="match status" value="1"/>
</dbReference>
<protein>
    <recommendedName>
        <fullName evidence="8">Probable tRNA sulfurtransferase</fullName>
        <ecNumber evidence="8">2.8.1.4</ecNumber>
    </recommendedName>
    <alternativeName>
        <fullName evidence="8">Sulfur carrier protein ThiS sulfurtransferase</fullName>
    </alternativeName>
    <alternativeName>
        <fullName evidence="8">Thiamine biosynthesis protein ThiI</fullName>
    </alternativeName>
    <alternativeName>
        <fullName evidence="8">tRNA 4-thiouridine synthase</fullName>
    </alternativeName>
</protein>
<dbReference type="GO" id="GO:0005524">
    <property type="term" value="F:ATP binding"/>
    <property type="evidence" value="ECO:0007669"/>
    <property type="project" value="UniProtKB-UniRule"/>
</dbReference>
<evidence type="ECO:0000259" key="9">
    <source>
        <dbReference type="PROSITE" id="PS51165"/>
    </source>
</evidence>
<feature type="binding site" evidence="8">
    <location>
        <begin position="172"/>
        <end position="173"/>
    </location>
    <ligand>
        <name>ATP</name>
        <dbReference type="ChEBI" id="CHEBI:30616"/>
    </ligand>
</feature>
<feature type="binding site" evidence="8">
    <location>
        <position position="252"/>
    </location>
    <ligand>
        <name>ATP</name>
        <dbReference type="ChEBI" id="CHEBI:30616"/>
    </ligand>
</feature>
<accession>A0A0U3GUG1</accession>
<dbReference type="InterPro" id="IPR014729">
    <property type="entry name" value="Rossmann-like_a/b/a_fold"/>
</dbReference>
<name>A0A0U3GUG1_9CREN</name>
<keyword evidence="6 8" id="KW-0694">RNA-binding</keyword>
<comment type="subcellular location">
    <subcellularLocation>
        <location evidence="8">Cytoplasm</location>
    </subcellularLocation>
</comment>
<dbReference type="GO" id="GO:0009229">
    <property type="term" value="P:thiamine diphosphate biosynthetic process"/>
    <property type="evidence" value="ECO:0007669"/>
    <property type="project" value="UniProtKB-UniRule"/>
</dbReference>
<dbReference type="OrthoDB" id="372227at2157"/>
<evidence type="ECO:0000256" key="4">
    <source>
        <dbReference type="ARBA" id="ARBA00022741"/>
    </source>
</evidence>
<dbReference type="Proteomes" id="UP000065473">
    <property type="component" value="Chromosome"/>
</dbReference>
<dbReference type="InterPro" id="IPR050102">
    <property type="entry name" value="tRNA_sulfurtransferase_ThiI"/>
</dbReference>
<dbReference type="GO" id="GO:0005829">
    <property type="term" value="C:cytosol"/>
    <property type="evidence" value="ECO:0007669"/>
    <property type="project" value="TreeGrafter"/>
</dbReference>
<keyword evidence="3 8" id="KW-0808">Transferase</keyword>
<comment type="function">
    <text evidence="8">Catalyzes the ATP-dependent transfer of a sulfur to tRNA to produce 4-thiouridine in position 8 of tRNAs, which functions as a near-UV photosensor. Also catalyzes the transfer of sulfur to the sulfur carrier protein ThiS, forming ThiS-thiocarboxylate. This is a step in the synthesis of thiazole, in the thiamine biosynthesis pathway. The sulfur is donated as persulfide by IscS.</text>
</comment>
<evidence type="ECO:0000256" key="8">
    <source>
        <dbReference type="HAMAP-Rule" id="MF_00021"/>
    </source>
</evidence>
<dbReference type="InterPro" id="IPR020536">
    <property type="entry name" value="ThiI_AANH"/>
</dbReference>
<dbReference type="Gene3D" id="3.40.50.620">
    <property type="entry name" value="HUPs"/>
    <property type="match status" value="1"/>
</dbReference>
<dbReference type="GeneID" id="14552845"/>
<keyword evidence="7 8" id="KW-0784">Thiamine biosynthesis</keyword>
<evidence type="ECO:0000313" key="10">
    <source>
        <dbReference type="EMBL" id="ALU29612.1"/>
    </source>
</evidence>
<dbReference type="SUPFAM" id="SSF52402">
    <property type="entry name" value="Adenine nucleotide alpha hydrolases-like"/>
    <property type="match status" value="1"/>
</dbReference>
<dbReference type="RefSeq" id="WP_011279120.1">
    <property type="nucleotide sequence ID" value="NZ_BHWZ01000006.1"/>
</dbReference>
<dbReference type="GO" id="GO:0140741">
    <property type="term" value="F:tRNA-uracil-4 sulfurtransferase activity"/>
    <property type="evidence" value="ECO:0007669"/>
    <property type="project" value="UniProtKB-EC"/>
</dbReference>
<dbReference type="GO" id="GO:0004810">
    <property type="term" value="F:CCA tRNA nucleotidyltransferase activity"/>
    <property type="evidence" value="ECO:0007669"/>
    <property type="project" value="InterPro"/>
</dbReference>
<keyword evidence="1 8" id="KW-0963">Cytoplasm</keyword>
<evidence type="ECO:0000313" key="13">
    <source>
        <dbReference type="Proteomes" id="UP000065473"/>
    </source>
</evidence>
<evidence type="ECO:0000313" key="11">
    <source>
        <dbReference type="EMBL" id="ALU32345.1"/>
    </source>
</evidence>
<evidence type="ECO:0000256" key="5">
    <source>
        <dbReference type="ARBA" id="ARBA00022840"/>
    </source>
</evidence>
<sequence length="369" mass="42109">MPLIALTPSGEIAIKSSRSRRRFERILIKNIGKVIRVKSYKLDQGIIILNTDDDYSKLSKVFGISKYFEVYEFSFSSIQDIVNFVKDRFNQTVKGKKFAVKVKRVGNHSFNSMDVAREIGNALYPYSLGVDLENPDVKINLILRQDYGYVYTTENDGPRGFPVGSTGKTVVLFSGGFDSPVATWMLMKRGVRPILLNFELGGKVQRDLVLKEVDVLKQWSSNNDINVYFINGLDVTSKLVNAEPSLRILLLKRIMYNTARVLANKLRAYSITTGESLSQVSSQTMINLYVTEYDIDLPVFRPLIGFDKEEIIQMSRKIGTFEYSSKLPEYCVISNKSIVKSQLDKVLEEERKIEINYEELIKKAELVRI</sequence>
<dbReference type="PaxDb" id="1435377-SUSAZ_11000"/>
<feature type="binding site" evidence="8">
    <location>
        <position position="283"/>
    </location>
    <ligand>
        <name>ATP</name>
        <dbReference type="ChEBI" id="CHEBI:30616"/>
    </ligand>
</feature>
<dbReference type="UniPathway" id="UPA00060"/>
<comment type="catalytic activity">
    <reaction evidence="8">
        <text>[ThiI sulfur-carrier protein]-S-sulfanyl-L-cysteine + a uridine in tRNA + 2 reduced [2Fe-2S]-[ferredoxin] + ATP + H(+) = [ThiI sulfur-carrier protein]-L-cysteine + a 4-thiouridine in tRNA + 2 oxidized [2Fe-2S]-[ferredoxin] + AMP + diphosphate</text>
        <dbReference type="Rhea" id="RHEA:24176"/>
        <dbReference type="Rhea" id="RHEA-COMP:10000"/>
        <dbReference type="Rhea" id="RHEA-COMP:10001"/>
        <dbReference type="Rhea" id="RHEA-COMP:13337"/>
        <dbReference type="Rhea" id="RHEA-COMP:13338"/>
        <dbReference type="Rhea" id="RHEA-COMP:13339"/>
        <dbReference type="Rhea" id="RHEA-COMP:13340"/>
        <dbReference type="ChEBI" id="CHEBI:15378"/>
        <dbReference type="ChEBI" id="CHEBI:29950"/>
        <dbReference type="ChEBI" id="CHEBI:30616"/>
        <dbReference type="ChEBI" id="CHEBI:33019"/>
        <dbReference type="ChEBI" id="CHEBI:33737"/>
        <dbReference type="ChEBI" id="CHEBI:33738"/>
        <dbReference type="ChEBI" id="CHEBI:61963"/>
        <dbReference type="ChEBI" id="CHEBI:65315"/>
        <dbReference type="ChEBI" id="CHEBI:136798"/>
        <dbReference type="ChEBI" id="CHEBI:456215"/>
        <dbReference type="EC" id="2.8.1.4"/>
    </reaction>
</comment>
<gene>
    <name evidence="8" type="primary">thiI</name>
    <name evidence="10" type="ORF">ATY89_06430</name>
    <name evidence="11" type="ORF">ATZ20_09455</name>
</gene>
<dbReference type="Proteomes" id="UP000060043">
    <property type="component" value="Chromosome"/>
</dbReference>
<dbReference type="CDD" id="cd11716">
    <property type="entry name" value="THUMP_ThiI"/>
    <property type="match status" value="1"/>
</dbReference>
<dbReference type="PROSITE" id="PS51165">
    <property type="entry name" value="THUMP"/>
    <property type="match status" value="1"/>
</dbReference>
<comment type="pathway">
    <text evidence="8">Cofactor biosynthesis; thiamine diphosphate biosynthesis.</text>
</comment>
<dbReference type="InterPro" id="IPR049962">
    <property type="entry name" value="THUMP_ThiI"/>
</dbReference>
<dbReference type="GO" id="GO:0002937">
    <property type="term" value="P:tRNA 4-thiouridine biosynthesis"/>
    <property type="evidence" value="ECO:0007669"/>
    <property type="project" value="TreeGrafter"/>
</dbReference>
<dbReference type="GO" id="GO:0009228">
    <property type="term" value="P:thiamine biosynthetic process"/>
    <property type="evidence" value="ECO:0007669"/>
    <property type="project" value="UniProtKB-KW"/>
</dbReference>
<organism evidence="11 12">
    <name type="scientific">Sulfolobus acidocaldarius</name>
    <dbReference type="NCBI Taxonomy" id="2285"/>
    <lineage>
        <taxon>Archaea</taxon>
        <taxon>Thermoproteota</taxon>
        <taxon>Thermoprotei</taxon>
        <taxon>Sulfolobales</taxon>
        <taxon>Sulfolobaceae</taxon>
        <taxon>Sulfolobus</taxon>
    </lineage>
</organism>
<dbReference type="Gene3D" id="3.30.2130.30">
    <property type="match status" value="1"/>
</dbReference>
<comment type="catalytic activity">
    <reaction evidence="8">
        <text>[ThiS sulfur-carrier protein]-C-terminal Gly-Gly-AMP + S-sulfanyl-L-cysteinyl-[cysteine desulfurase] + AH2 = [ThiS sulfur-carrier protein]-C-terminal-Gly-aminoethanethioate + L-cysteinyl-[cysteine desulfurase] + A + AMP + 2 H(+)</text>
        <dbReference type="Rhea" id="RHEA:43340"/>
        <dbReference type="Rhea" id="RHEA-COMP:12157"/>
        <dbReference type="Rhea" id="RHEA-COMP:12158"/>
        <dbReference type="Rhea" id="RHEA-COMP:12910"/>
        <dbReference type="Rhea" id="RHEA-COMP:19908"/>
        <dbReference type="ChEBI" id="CHEBI:13193"/>
        <dbReference type="ChEBI" id="CHEBI:15378"/>
        <dbReference type="ChEBI" id="CHEBI:17499"/>
        <dbReference type="ChEBI" id="CHEBI:29950"/>
        <dbReference type="ChEBI" id="CHEBI:61963"/>
        <dbReference type="ChEBI" id="CHEBI:90618"/>
        <dbReference type="ChEBI" id="CHEBI:232372"/>
        <dbReference type="ChEBI" id="CHEBI:456215"/>
    </reaction>
</comment>
<dbReference type="SMART" id="SM00981">
    <property type="entry name" value="THUMP"/>
    <property type="match status" value="1"/>
</dbReference>
<evidence type="ECO:0000256" key="6">
    <source>
        <dbReference type="ARBA" id="ARBA00022884"/>
    </source>
</evidence>
<dbReference type="EC" id="2.8.1.4" evidence="8"/>
<dbReference type="Pfam" id="PF22025">
    <property type="entry name" value="ThiI_fer"/>
    <property type="match status" value="1"/>
</dbReference>
<dbReference type="SMR" id="A0A0U3GUG1"/>
<dbReference type="Pfam" id="PF02568">
    <property type="entry name" value="ThiI"/>
    <property type="match status" value="1"/>
</dbReference>
<keyword evidence="2 8" id="KW-0820">tRNA-binding</keyword>
<evidence type="ECO:0000256" key="7">
    <source>
        <dbReference type="ARBA" id="ARBA00022977"/>
    </source>
</evidence>
<feature type="binding site" evidence="8">
    <location>
        <begin position="197"/>
        <end position="198"/>
    </location>
    <ligand>
        <name>ATP</name>
        <dbReference type="ChEBI" id="CHEBI:30616"/>
    </ligand>
</feature>
<dbReference type="EMBL" id="CP013694">
    <property type="protein sequence ID" value="ALU29612.1"/>
    <property type="molecule type" value="Genomic_DNA"/>
</dbReference>
<dbReference type="AlphaFoldDB" id="A0A0U3GUG1"/>
<proteinExistence type="inferred from homology"/>
<dbReference type="Pfam" id="PF02926">
    <property type="entry name" value="THUMP"/>
    <property type="match status" value="1"/>
</dbReference>
<dbReference type="HAMAP" id="MF_00021">
    <property type="entry name" value="ThiI"/>
    <property type="match status" value="1"/>
</dbReference>
<dbReference type="STRING" id="1435377.SUSAZ_11000"/>
<dbReference type="InterPro" id="IPR003720">
    <property type="entry name" value="tRNA_STrfase"/>
</dbReference>
<keyword evidence="4 8" id="KW-0547">Nucleotide-binding</keyword>
<comment type="similarity">
    <text evidence="8">Belongs to the ThiI family.</text>
</comment>
<dbReference type="OMA" id="SMPEFCG"/>
<reference evidence="12 13" key="1">
    <citation type="submission" date="2015-12" db="EMBL/GenBank/DDBJ databases">
        <title>A stable core within a dynamic pangenome in Sulfolobus acidocaldarius.</title>
        <authorList>
            <person name="Anderson R."/>
            <person name="Kouris A."/>
            <person name="Seward C."/>
            <person name="Campbell K."/>
            <person name="Whitaker R."/>
        </authorList>
    </citation>
    <scope>NUCLEOTIDE SEQUENCE [LARGE SCALE GENOMIC DNA]</scope>
    <source>
        <strain evidence="10 13">GG12-C01-09</strain>
        <strain evidence="11 12">NG05B_CO5_07</strain>
    </source>
</reference>
<dbReference type="PANTHER" id="PTHR43209">
    <property type="entry name" value="TRNA SULFURTRANSFERASE"/>
    <property type="match status" value="1"/>
</dbReference>
<feature type="domain" description="THUMP" evidence="9">
    <location>
        <begin position="52"/>
        <end position="154"/>
    </location>
</feature>
<evidence type="ECO:0000256" key="1">
    <source>
        <dbReference type="ARBA" id="ARBA00022490"/>
    </source>
</evidence>